<protein>
    <submittedName>
        <fullName evidence="3">Complex 1 LYR family protein</fullName>
    </submittedName>
</protein>
<dbReference type="OrthoDB" id="273010at2759"/>
<sequence>MMSVKSGIQKEVLALYRTLLRESVKKDRSGSEHAKSPVTNLLASDDSITSHARSEFRKQALQVDRKDFRTIEYRVRHGYKQIKLLQMPGVKTFKSATA</sequence>
<name>A0A9K3LFY0_9STRA</name>
<comment type="caution">
    <text evidence="3">The sequence shown here is derived from an EMBL/GenBank/DDBJ whole genome shotgun (WGS) entry which is preliminary data.</text>
</comment>
<dbReference type="InterPro" id="IPR045295">
    <property type="entry name" value="Complex1_LYR_SDHAF1_LYRM8"/>
</dbReference>
<proteinExistence type="predicted"/>
<dbReference type="GO" id="GO:0034553">
    <property type="term" value="P:mitochondrial respiratory chain complex II assembly"/>
    <property type="evidence" value="ECO:0007669"/>
    <property type="project" value="InterPro"/>
</dbReference>
<reference evidence="3" key="1">
    <citation type="journal article" date="2021" name="Sci. Rep.">
        <title>Diploid genomic architecture of Nitzschia inconspicua, an elite biomass production diatom.</title>
        <authorList>
            <person name="Oliver A."/>
            <person name="Podell S."/>
            <person name="Pinowska A."/>
            <person name="Traller J.C."/>
            <person name="Smith S.R."/>
            <person name="McClure R."/>
            <person name="Beliaev A."/>
            <person name="Bohutskyi P."/>
            <person name="Hill E.A."/>
            <person name="Rabines A."/>
            <person name="Zheng H."/>
            <person name="Allen L.Z."/>
            <person name="Kuo A."/>
            <person name="Grigoriev I.V."/>
            <person name="Allen A.E."/>
            <person name="Hazlebeck D."/>
            <person name="Allen E.E."/>
        </authorList>
    </citation>
    <scope>NUCLEOTIDE SEQUENCE</scope>
    <source>
        <strain evidence="3">Hildebrandi</strain>
    </source>
</reference>
<dbReference type="PANTHER" id="PTHR13675:SF1">
    <property type="entry name" value="SUCCINATE DEHYDROGENASE ASSEMBLY FACTOR 1, MITOCHONDRIAL"/>
    <property type="match status" value="1"/>
</dbReference>
<evidence type="ECO:0000313" key="4">
    <source>
        <dbReference type="Proteomes" id="UP000693970"/>
    </source>
</evidence>
<keyword evidence="4" id="KW-1185">Reference proteome</keyword>
<comment type="subcellular location">
    <subcellularLocation>
        <location evidence="1">Mitochondrion</location>
    </subcellularLocation>
</comment>
<reference evidence="3" key="2">
    <citation type="submission" date="2021-04" db="EMBL/GenBank/DDBJ databases">
        <authorList>
            <person name="Podell S."/>
        </authorList>
    </citation>
    <scope>NUCLEOTIDE SEQUENCE</scope>
    <source>
        <strain evidence="3">Hildebrandi</strain>
    </source>
</reference>
<dbReference type="EMBL" id="JAGRRH010000013">
    <property type="protein sequence ID" value="KAG7360843.1"/>
    <property type="molecule type" value="Genomic_DNA"/>
</dbReference>
<keyword evidence="2" id="KW-0496">Mitochondrion</keyword>
<dbReference type="Proteomes" id="UP000693970">
    <property type="component" value="Unassembled WGS sequence"/>
</dbReference>
<dbReference type="CDD" id="cd20268">
    <property type="entry name" value="Complex1_LYR_SDHAF1_LYRM8"/>
    <property type="match status" value="1"/>
</dbReference>
<organism evidence="3 4">
    <name type="scientific">Nitzschia inconspicua</name>
    <dbReference type="NCBI Taxonomy" id="303405"/>
    <lineage>
        <taxon>Eukaryota</taxon>
        <taxon>Sar</taxon>
        <taxon>Stramenopiles</taxon>
        <taxon>Ochrophyta</taxon>
        <taxon>Bacillariophyta</taxon>
        <taxon>Bacillariophyceae</taxon>
        <taxon>Bacillariophycidae</taxon>
        <taxon>Bacillariales</taxon>
        <taxon>Bacillariaceae</taxon>
        <taxon>Nitzschia</taxon>
    </lineage>
</organism>
<dbReference type="AlphaFoldDB" id="A0A9K3LFY0"/>
<evidence type="ECO:0000256" key="2">
    <source>
        <dbReference type="ARBA" id="ARBA00023128"/>
    </source>
</evidence>
<dbReference type="GO" id="GO:0005739">
    <property type="term" value="C:mitochondrion"/>
    <property type="evidence" value="ECO:0007669"/>
    <property type="project" value="UniProtKB-SubCell"/>
</dbReference>
<gene>
    <name evidence="3" type="ORF">IV203_035942</name>
</gene>
<evidence type="ECO:0000313" key="3">
    <source>
        <dbReference type="EMBL" id="KAG7360843.1"/>
    </source>
</evidence>
<dbReference type="PANTHER" id="PTHR13675">
    <property type="entry name" value="LYR MOTIF-CONTAINING PROTEIN 2"/>
    <property type="match status" value="1"/>
</dbReference>
<evidence type="ECO:0000256" key="1">
    <source>
        <dbReference type="ARBA" id="ARBA00004173"/>
    </source>
</evidence>
<accession>A0A9K3LFY0</accession>